<feature type="region of interest" description="Disordered" evidence="1">
    <location>
        <begin position="1"/>
        <end position="290"/>
    </location>
</feature>
<feature type="region of interest" description="Disordered" evidence="1">
    <location>
        <begin position="326"/>
        <end position="358"/>
    </location>
</feature>
<keyword evidence="3" id="KW-1185">Reference proteome</keyword>
<feature type="compositionally biased region" description="Basic residues" evidence="1">
    <location>
        <begin position="125"/>
        <end position="139"/>
    </location>
</feature>
<proteinExistence type="predicted"/>
<dbReference type="OrthoDB" id="5585315at2759"/>
<feature type="compositionally biased region" description="Low complexity" evidence="1">
    <location>
        <begin position="72"/>
        <end position="86"/>
    </location>
</feature>
<evidence type="ECO:0000313" key="3">
    <source>
        <dbReference type="Proteomes" id="UP001143981"/>
    </source>
</evidence>
<feature type="compositionally biased region" description="Polar residues" evidence="1">
    <location>
        <begin position="244"/>
        <end position="255"/>
    </location>
</feature>
<accession>A0A9W7YAV4</accession>
<feature type="compositionally biased region" description="Low complexity" evidence="1">
    <location>
        <begin position="207"/>
        <end position="240"/>
    </location>
</feature>
<name>A0A9W7YAV4_9FUNG</name>
<sequence length="358" mass="37006">MMRTRSTDTISEPRTPSPMASPDKAVSTRLRSRVKSKAAAAAAVDETPQTPTRRARSAAHKTASDQLEEVPATPTRRSTRAAAMRANDFLHETAELLKGRRRTPAAAKKAGVESSGDDAPPTPTRRARTPRTPAARKARPTALGDGVSEDEPLEGSLPLGSPTPASTRGSSNTSDAMAVDTGSDLPEATPRRRGRPPKAASSRKRAANSAQADAADATSAGLPPLHPDLASAAHALASMAVSRSVASTSPQQSVDENFRTAPETPELRSPRTESGSGRAEAAGGAARGLAGQLADDISDLSDMEDPHFTAIMTAEAESVTISAAGSISGSVCGGSDDEDERRRSAPSKTQGIPAKSTH</sequence>
<feature type="non-terminal residue" evidence="2">
    <location>
        <position position="358"/>
    </location>
</feature>
<feature type="compositionally biased region" description="Basic and acidic residues" evidence="1">
    <location>
        <begin position="88"/>
        <end position="98"/>
    </location>
</feature>
<feature type="compositionally biased region" description="Low complexity" evidence="1">
    <location>
        <begin position="273"/>
        <end position="290"/>
    </location>
</feature>
<dbReference type="AlphaFoldDB" id="A0A9W7YAV4"/>
<organism evidence="2 3">
    <name type="scientific">Coemansia biformis</name>
    <dbReference type="NCBI Taxonomy" id="1286918"/>
    <lineage>
        <taxon>Eukaryota</taxon>
        <taxon>Fungi</taxon>
        <taxon>Fungi incertae sedis</taxon>
        <taxon>Zoopagomycota</taxon>
        <taxon>Kickxellomycotina</taxon>
        <taxon>Kickxellomycetes</taxon>
        <taxon>Kickxellales</taxon>
        <taxon>Kickxellaceae</taxon>
        <taxon>Coemansia</taxon>
    </lineage>
</organism>
<reference evidence="2" key="1">
    <citation type="submission" date="2022-07" db="EMBL/GenBank/DDBJ databases">
        <title>Phylogenomic reconstructions and comparative analyses of Kickxellomycotina fungi.</title>
        <authorList>
            <person name="Reynolds N.K."/>
            <person name="Stajich J.E."/>
            <person name="Barry K."/>
            <person name="Grigoriev I.V."/>
            <person name="Crous P."/>
            <person name="Smith M.E."/>
        </authorList>
    </citation>
    <scope>NUCLEOTIDE SEQUENCE</scope>
    <source>
        <strain evidence="2">BCRC 34381</strain>
    </source>
</reference>
<dbReference type="EMBL" id="JANBOI010000529">
    <property type="protein sequence ID" value="KAJ1729940.1"/>
    <property type="molecule type" value="Genomic_DNA"/>
</dbReference>
<evidence type="ECO:0000256" key="1">
    <source>
        <dbReference type="SAM" id="MobiDB-lite"/>
    </source>
</evidence>
<comment type="caution">
    <text evidence="2">The sequence shown here is derived from an EMBL/GenBank/DDBJ whole genome shotgun (WGS) entry which is preliminary data.</text>
</comment>
<feature type="compositionally biased region" description="Polar residues" evidence="1">
    <location>
        <begin position="163"/>
        <end position="175"/>
    </location>
</feature>
<dbReference type="Proteomes" id="UP001143981">
    <property type="component" value="Unassembled WGS sequence"/>
</dbReference>
<evidence type="ECO:0000313" key="2">
    <source>
        <dbReference type="EMBL" id="KAJ1729940.1"/>
    </source>
</evidence>
<feature type="compositionally biased region" description="Basic residues" evidence="1">
    <location>
        <begin position="191"/>
        <end position="206"/>
    </location>
</feature>
<gene>
    <name evidence="2" type="ORF">LPJ61_003277</name>
</gene>
<protein>
    <submittedName>
        <fullName evidence="2">Uncharacterized protein</fullName>
    </submittedName>
</protein>